<protein>
    <submittedName>
        <fullName evidence="2">Uncharacterized protein</fullName>
    </submittedName>
</protein>
<proteinExistence type="predicted"/>
<comment type="caution">
    <text evidence="2">The sequence shown here is derived from an EMBL/GenBank/DDBJ whole genome shotgun (WGS) entry which is preliminary data.</text>
</comment>
<evidence type="ECO:0000313" key="2">
    <source>
        <dbReference type="EMBL" id="POR32570.1"/>
    </source>
</evidence>
<gene>
    <name evidence="2" type="ORF">TPAR_07225</name>
</gene>
<feature type="region of interest" description="Disordered" evidence="1">
    <location>
        <begin position="1"/>
        <end position="142"/>
    </location>
</feature>
<feature type="compositionally biased region" description="Basic and acidic residues" evidence="1">
    <location>
        <begin position="126"/>
        <end position="136"/>
    </location>
</feature>
<organism evidence="2 3">
    <name type="scientific">Tolypocladium paradoxum</name>
    <dbReference type="NCBI Taxonomy" id="94208"/>
    <lineage>
        <taxon>Eukaryota</taxon>
        <taxon>Fungi</taxon>
        <taxon>Dikarya</taxon>
        <taxon>Ascomycota</taxon>
        <taxon>Pezizomycotina</taxon>
        <taxon>Sordariomycetes</taxon>
        <taxon>Hypocreomycetidae</taxon>
        <taxon>Hypocreales</taxon>
        <taxon>Ophiocordycipitaceae</taxon>
        <taxon>Tolypocladium</taxon>
    </lineage>
</organism>
<dbReference type="Proteomes" id="UP000237481">
    <property type="component" value="Unassembled WGS sequence"/>
</dbReference>
<dbReference type="EMBL" id="PKSG01000831">
    <property type="protein sequence ID" value="POR32570.1"/>
    <property type="molecule type" value="Genomic_DNA"/>
</dbReference>
<dbReference type="STRING" id="94208.A0A2S4KQX5"/>
<feature type="compositionally biased region" description="Basic and acidic residues" evidence="1">
    <location>
        <begin position="105"/>
        <end position="116"/>
    </location>
</feature>
<evidence type="ECO:0000256" key="1">
    <source>
        <dbReference type="SAM" id="MobiDB-lite"/>
    </source>
</evidence>
<dbReference type="AlphaFoldDB" id="A0A2S4KQX5"/>
<dbReference type="OrthoDB" id="3559809at2759"/>
<sequence>MTVVSTHQTPPPSPHQQPRQAASSSKSTHTRPDEPPRVAHGNPADMTLRSDLHGSLPSAATTNGETSRFRAQGDSSPDRDASSNGGDGRPSSAPSRKNGAALPAEAKDDMEHERPKHPAKPQLQRSKSDFVPRQADDSEPDEEIREWGARHGFEDHYQSEHIISQLVNVRCAFSVHPLPPDRVLQVSRDMGVRPSTPAPVSSGAVVFVARRVHRIGSVVVGSNAPPALLRTLRPATGDRRPAAARLTWRPSRTPCESSS</sequence>
<keyword evidence="3" id="KW-1185">Reference proteome</keyword>
<evidence type="ECO:0000313" key="3">
    <source>
        <dbReference type="Proteomes" id="UP000237481"/>
    </source>
</evidence>
<feature type="compositionally biased region" description="Low complexity" evidence="1">
    <location>
        <begin position="16"/>
        <end position="25"/>
    </location>
</feature>
<name>A0A2S4KQX5_9HYPO</name>
<accession>A0A2S4KQX5</accession>
<reference evidence="2 3" key="1">
    <citation type="submission" date="2018-01" db="EMBL/GenBank/DDBJ databases">
        <title>Harnessing the power of phylogenomics to disentangle the directionality and signatures of interkingdom host jumping in the parasitic fungal genus Tolypocladium.</title>
        <authorList>
            <person name="Quandt C.A."/>
            <person name="Patterson W."/>
            <person name="Spatafora J.W."/>
        </authorList>
    </citation>
    <scope>NUCLEOTIDE SEQUENCE [LARGE SCALE GENOMIC DNA]</scope>
    <source>
        <strain evidence="2 3">NRBC 100945</strain>
    </source>
</reference>